<sequence>MKRISLSQIKTNVNRLVKKSKESGSPLSKTKARELLAKSYGYRNWNVFLLGAIKPNDNQSSIISNLRLLERNRHLLTQNQLNSVLDLYFSTNYSHLRVGDLELALSLPQGHLLSKHLTIESVFEPLTAMLQNCPAGYITANFDTADERLKELRETLPEHQQFRIPPQRYYNAKSIQSEYSIGTPLLIWDKGWRKETTNIVCYLGHGRVVESGPYFGKKICLTKILDNVIDLNELDMEHRRLYLTWSQIKSPITGKQTIHIHDWRDLAAPNSSPYHAVNEALLCKQNEYHSPSFDDYLDMAGDDPDIASFLYHKS</sequence>
<evidence type="ECO:0000313" key="3">
    <source>
        <dbReference type="Proteomes" id="UP001524460"/>
    </source>
</evidence>
<gene>
    <name evidence="2" type="ORF">NHN17_20650</name>
</gene>
<reference evidence="2 3" key="1">
    <citation type="submission" date="2022-07" db="EMBL/GenBank/DDBJ databases">
        <title>Photobacterium pectinilyticum sp. nov., a marine bacterium isolated from surface seawater of Qingdao offshore.</title>
        <authorList>
            <person name="Wang X."/>
        </authorList>
    </citation>
    <scope>NUCLEOTIDE SEQUENCE [LARGE SCALE GENOMIC DNA]</scope>
    <source>
        <strain evidence="2 3">ZSDE20</strain>
    </source>
</reference>
<accession>A0ABT1N6T3</accession>
<proteinExistence type="predicted"/>
<keyword evidence="3" id="KW-1185">Reference proteome</keyword>
<evidence type="ECO:0000313" key="2">
    <source>
        <dbReference type="EMBL" id="MCQ1060458.1"/>
    </source>
</evidence>
<name>A0ABT1N6T3_9GAMM</name>
<dbReference type="InterPro" id="IPR045517">
    <property type="entry name" value="Glyoxalase_8"/>
</dbReference>
<dbReference type="RefSeq" id="WP_255044535.1">
    <property type="nucleotide sequence ID" value="NZ_JANEYT010000072.1"/>
</dbReference>
<dbReference type="Proteomes" id="UP001524460">
    <property type="component" value="Unassembled WGS sequence"/>
</dbReference>
<evidence type="ECO:0000259" key="1">
    <source>
        <dbReference type="Pfam" id="PF20066"/>
    </source>
</evidence>
<protein>
    <submittedName>
        <fullName evidence="2">Glyoxalase superfamily protein</fullName>
    </submittedName>
</protein>
<feature type="domain" description="Glyoxalase-related protein" evidence="1">
    <location>
        <begin position="4"/>
        <end position="49"/>
    </location>
</feature>
<dbReference type="Pfam" id="PF20066">
    <property type="entry name" value="Glyoxalase_8"/>
    <property type="match status" value="1"/>
</dbReference>
<dbReference type="EMBL" id="JANEYT010000072">
    <property type="protein sequence ID" value="MCQ1060458.1"/>
    <property type="molecule type" value="Genomic_DNA"/>
</dbReference>
<comment type="caution">
    <text evidence="2">The sequence shown here is derived from an EMBL/GenBank/DDBJ whole genome shotgun (WGS) entry which is preliminary data.</text>
</comment>
<organism evidence="2 3">
    <name type="scientific">Photobacterium pectinilyticum</name>
    <dbReference type="NCBI Taxonomy" id="2906793"/>
    <lineage>
        <taxon>Bacteria</taxon>
        <taxon>Pseudomonadati</taxon>
        <taxon>Pseudomonadota</taxon>
        <taxon>Gammaproteobacteria</taxon>
        <taxon>Vibrionales</taxon>
        <taxon>Vibrionaceae</taxon>
        <taxon>Photobacterium</taxon>
    </lineage>
</organism>